<accession>A0AA38JC51</accession>
<comment type="caution">
    <text evidence="1">The sequence shown here is derived from an EMBL/GenBank/DDBJ whole genome shotgun (WGS) entry which is preliminary data.</text>
</comment>
<reference evidence="1" key="2">
    <citation type="journal article" date="2023" name="Proc. Natl. Acad. Sci. U.S.A.">
        <title>A global phylogenomic analysis of the shiitake genus Lentinula.</title>
        <authorList>
            <person name="Sierra-Patev S."/>
            <person name="Min B."/>
            <person name="Naranjo-Ortiz M."/>
            <person name="Looney B."/>
            <person name="Konkel Z."/>
            <person name="Slot J.C."/>
            <person name="Sakamoto Y."/>
            <person name="Steenwyk J.L."/>
            <person name="Rokas A."/>
            <person name="Carro J."/>
            <person name="Camarero S."/>
            <person name="Ferreira P."/>
            <person name="Molpeceres G."/>
            <person name="Ruiz-Duenas F.J."/>
            <person name="Serrano A."/>
            <person name="Henrissat B."/>
            <person name="Drula E."/>
            <person name="Hughes K.W."/>
            <person name="Mata J.L."/>
            <person name="Ishikawa N.K."/>
            <person name="Vargas-Isla R."/>
            <person name="Ushijima S."/>
            <person name="Smith C.A."/>
            <person name="Donoghue J."/>
            <person name="Ahrendt S."/>
            <person name="Andreopoulos W."/>
            <person name="He G."/>
            <person name="LaButti K."/>
            <person name="Lipzen A."/>
            <person name="Ng V."/>
            <person name="Riley R."/>
            <person name="Sandor L."/>
            <person name="Barry K."/>
            <person name="Martinez A.T."/>
            <person name="Xiao Y."/>
            <person name="Gibbons J.G."/>
            <person name="Terashima K."/>
            <person name="Grigoriev I.V."/>
            <person name="Hibbett D."/>
        </authorList>
    </citation>
    <scope>NUCLEOTIDE SEQUENCE</scope>
    <source>
        <strain evidence="1">ET3784</strain>
    </source>
</reference>
<name>A0AA38JC51_9AGAR</name>
<reference evidence="1" key="1">
    <citation type="submission" date="2022-08" db="EMBL/GenBank/DDBJ databases">
        <authorList>
            <consortium name="DOE Joint Genome Institute"/>
            <person name="Min B."/>
            <person name="Sierra-Patev S."/>
            <person name="Naranjo-Ortiz M."/>
            <person name="Looney B."/>
            <person name="Konkel Z."/>
            <person name="Slot J.C."/>
            <person name="Sakamoto Y."/>
            <person name="Steenwyk J.L."/>
            <person name="Rokas A."/>
            <person name="Carro J."/>
            <person name="Camarero S."/>
            <person name="Ferreira P."/>
            <person name="Molpeceres G."/>
            <person name="Ruiz-duenas F.J."/>
            <person name="Serrano A."/>
            <person name="Henrissat B."/>
            <person name="Drula E."/>
            <person name="Hughes K.W."/>
            <person name="Mata J.L."/>
            <person name="Ishikawa N.K."/>
            <person name="Vargas-Isla R."/>
            <person name="Ushijima S."/>
            <person name="Smith C.A."/>
            <person name="Ahrendt S."/>
            <person name="Andreopoulos W."/>
            <person name="He G."/>
            <person name="LaButti K."/>
            <person name="Lipzen A."/>
            <person name="Ng V."/>
            <person name="Riley R."/>
            <person name="Sandor L."/>
            <person name="Barry K."/>
            <person name="Martinez A.T."/>
            <person name="Xiao Y."/>
            <person name="Gibbons J.G."/>
            <person name="Terashima K."/>
            <person name="Hibbett D.S."/>
            <person name="Grigoriev I.V."/>
        </authorList>
    </citation>
    <scope>NUCLEOTIDE SEQUENCE</scope>
    <source>
        <strain evidence="1">ET3784</strain>
    </source>
</reference>
<dbReference type="EMBL" id="JANVFO010000067">
    <property type="protein sequence ID" value="KAJ3719074.1"/>
    <property type="molecule type" value="Genomic_DNA"/>
</dbReference>
<proteinExistence type="predicted"/>
<protein>
    <submittedName>
        <fullName evidence="1">Uncharacterized protein</fullName>
    </submittedName>
</protein>
<keyword evidence="2" id="KW-1185">Reference proteome</keyword>
<evidence type="ECO:0000313" key="1">
    <source>
        <dbReference type="EMBL" id="KAJ3719074.1"/>
    </source>
</evidence>
<dbReference type="AlphaFoldDB" id="A0AA38JC51"/>
<gene>
    <name evidence="1" type="ORF">DFJ43DRAFT_1206964</name>
</gene>
<organism evidence="1 2">
    <name type="scientific">Lentinula guzmanii</name>
    <dbReference type="NCBI Taxonomy" id="2804957"/>
    <lineage>
        <taxon>Eukaryota</taxon>
        <taxon>Fungi</taxon>
        <taxon>Dikarya</taxon>
        <taxon>Basidiomycota</taxon>
        <taxon>Agaricomycotina</taxon>
        <taxon>Agaricomycetes</taxon>
        <taxon>Agaricomycetidae</taxon>
        <taxon>Agaricales</taxon>
        <taxon>Marasmiineae</taxon>
        <taxon>Omphalotaceae</taxon>
        <taxon>Lentinula</taxon>
    </lineage>
</organism>
<sequence length="516" mass="60734">MRLIIPSYLVIFVFGVFVIVRATPVNLSRTEPTLTATITITYNNGQETLQNKALDDEAQAHTLKFIQQEISKDFPSWRDYEDKFHYHFVNHYGKKLSHIELHVDAEFEENGKTTKKMSYDGWTGWTEKNGKLVGALTPNRHIKHCLANLWLKAAPDIVHWELLKNFSSISHIRENIALRFGSYYSIMNQSRAHSTWPNHTLVLYLIGTKTLRLHLHETKPIIEELQWPLERLEPQLLRFDISYQIIEDLWDQLQVHHKEVDHKEVVHPSSRIPVDSKNKPDCETSYWETEKNHQQMMFRDQMSHGKRLKLAQNAQKTVTKSAVDPPVDHIGWKHPAELIYSTGTYWTNKKLIYYCIANALSVNPPSLTMPGVCSVSGGKKTVVLSDRYRIPIIYASRWQWMKLKEMMTAADEEQTLRWSEAKYEVLHIARVWKILTDERPSADTLYWCFPSWREQRLEDIKEWRCHTLDQVLIRFRMDCFSSEPSRVEKFWEEYQESEYSKEEFGTGFSLDSAWTL</sequence>
<evidence type="ECO:0000313" key="2">
    <source>
        <dbReference type="Proteomes" id="UP001176059"/>
    </source>
</evidence>
<dbReference type="Proteomes" id="UP001176059">
    <property type="component" value="Unassembled WGS sequence"/>
</dbReference>